<dbReference type="HOGENOM" id="CLU_200119_0_0_1"/>
<dbReference type="EMBL" id="KN820715">
    <property type="protein sequence ID" value="KIJ05788.1"/>
    <property type="molecule type" value="Genomic_DNA"/>
</dbReference>
<feature type="non-terminal residue" evidence="1">
    <location>
        <position position="1"/>
    </location>
</feature>
<evidence type="ECO:0000313" key="1">
    <source>
        <dbReference type="EMBL" id="KIJ05788.1"/>
    </source>
</evidence>
<feature type="non-terminal residue" evidence="1">
    <location>
        <position position="55"/>
    </location>
</feature>
<dbReference type="OrthoDB" id="2662182at2759"/>
<evidence type="ECO:0008006" key="3">
    <source>
        <dbReference type="Google" id="ProtNLM"/>
    </source>
</evidence>
<name>A0A0C9T2Q0_PAXIN</name>
<organism evidence="1 2">
    <name type="scientific">Paxillus involutus ATCC 200175</name>
    <dbReference type="NCBI Taxonomy" id="664439"/>
    <lineage>
        <taxon>Eukaryota</taxon>
        <taxon>Fungi</taxon>
        <taxon>Dikarya</taxon>
        <taxon>Basidiomycota</taxon>
        <taxon>Agaricomycotina</taxon>
        <taxon>Agaricomycetes</taxon>
        <taxon>Agaricomycetidae</taxon>
        <taxon>Boletales</taxon>
        <taxon>Paxilineae</taxon>
        <taxon>Paxillaceae</taxon>
        <taxon>Paxillus</taxon>
    </lineage>
</organism>
<reference evidence="1 2" key="1">
    <citation type="submission" date="2014-06" db="EMBL/GenBank/DDBJ databases">
        <authorList>
            <consortium name="DOE Joint Genome Institute"/>
            <person name="Kuo A."/>
            <person name="Kohler A."/>
            <person name="Nagy L.G."/>
            <person name="Floudas D."/>
            <person name="Copeland A."/>
            <person name="Barry K.W."/>
            <person name="Cichocki N."/>
            <person name="Veneault-Fourrey C."/>
            <person name="LaButti K."/>
            <person name="Lindquist E.A."/>
            <person name="Lipzen A."/>
            <person name="Lundell T."/>
            <person name="Morin E."/>
            <person name="Murat C."/>
            <person name="Sun H."/>
            <person name="Tunlid A."/>
            <person name="Henrissat B."/>
            <person name="Grigoriev I.V."/>
            <person name="Hibbett D.S."/>
            <person name="Martin F."/>
            <person name="Nordberg H.P."/>
            <person name="Cantor M.N."/>
            <person name="Hua S.X."/>
        </authorList>
    </citation>
    <scope>NUCLEOTIDE SEQUENCE [LARGE SCALE GENOMIC DNA]</scope>
    <source>
        <strain evidence="1 2">ATCC 200175</strain>
    </source>
</reference>
<reference evidence="2" key="2">
    <citation type="submission" date="2015-01" db="EMBL/GenBank/DDBJ databases">
        <title>Evolutionary Origins and Diversification of the Mycorrhizal Mutualists.</title>
        <authorList>
            <consortium name="DOE Joint Genome Institute"/>
            <consortium name="Mycorrhizal Genomics Consortium"/>
            <person name="Kohler A."/>
            <person name="Kuo A."/>
            <person name="Nagy L.G."/>
            <person name="Floudas D."/>
            <person name="Copeland A."/>
            <person name="Barry K.W."/>
            <person name="Cichocki N."/>
            <person name="Veneault-Fourrey C."/>
            <person name="LaButti K."/>
            <person name="Lindquist E.A."/>
            <person name="Lipzen A."/>
            <person name="Lundell T."/>
            <person name="Morin E."/>
            <person name="Murat C."/>
            <person name="Riley R."/>
            <person name="Ohm R."/>
            <person name="Sun H."/>
            <person name="Tunlid A."/>
            <person name="Henrissat B."/>
            <person name="Grigoriev I.V."/>
            <person name="Hibbett D.S."/>
            <person name="Martin F."/>
        </authorList>
    </citation>
    <scope>NUCLEOTIDE SEQUENCE [LARGE SCALE GENOMIC DNA]</scope>
    <source>
        <strain evidence="2">ATCC 200175</strain>
    </source>
</reference>
<sequence length="55" mass="6164">DLGPISWLLGMKVSRDREVQTISISQESYIDAILTKYNFANAKPVSIPMDPNVQL</sequence>
<dbReference type="Proteomes" id="UP000053647">
    <property type="component" value="Unassembled WGS sequence"/>
</dbReference>
<proteinExistence type="predicted"/>
<dbReference type="AlphaFoldDB" id="A0A0C9T2Q0"/>
<evidence type="ECO:0000313" key="2">
    <source>
        <dbReference type="Proteomes" id="UP000053647"/>
    </source>
</evidence>
<keyword evidence="2" id="KW-1185">Reference proteome</keyword>
<protein>
    <recommendedName>
        <fullName evidence="3">Reverse transcriptase Ty1/copia-type domain-containing protein</fullName>
    </recommendedName>
</protein>
<accession>A0A0C9T2Q0</accession>
<gene>
    <name evidence="1" type="ORF">PAXINDRAFT_39991</name>
</gene>